<dbReference type="EMBL" id="MGKW01000021">
    <property type="protein sequence ID" value="OGN33918.1"/>
    <property type="molecule type" value="Genomic_DNA"/>
</dbReference>
<keyword evidence="1" id="KW-1133">Transmembrane helix</keyword>
<evidence type="ECO:0000256" key="1">
    <source>
        <dbReference type="SAM" id="Phobius"/>
    </source>
</evidence>
<proteinExistence type="predicted"/>
<sequence length="186" mass="21702">MYYYHFNLIDYLILKLIAPVFSWEAISAIATIVIGIFAWRISQKQLALVNFAEVYLQAKKLGDGYNWEFQLRNGSSHALYITEIKSTTEAYKKYEDRIKISRRGEGRRLSLPPKDSVYYTLPVPQDDELGAYKNKDSSNCEIRMDIYFEDNLGKYKSHHVAWFQPPNAYPKNGIWSIQNLDAEKLD</sequence>
<dbReference type="AlphaFoldDB" id="A0A1F8HAA2"/>
<keyword evidence="1" id="KW-0812">Transmembrane</keyword>
<accession>A0A1F8HAA2</accession>
<evidence type="ECO:0000313" key="2">
    <source>
        <dbReference type="EMBL" id="OGN33918.1"/>
    </source>
</evidence>
<keyword evidence="1" id="KW-0472">Membrane</keyword>
<feature type="transmembrane region" description="Helical" evidence="1">
    <location>
        <begin position="20"/>
        <end position="39"/>
    </location>
</feature>
<organism evidence="2 3">
    <name type="scientific">Candidatus Yanofskybacteria bacterium RIFCSPLOWO2_02_FULL_47_9b</name>
    <dbReference type="NCBI Taxonomy" id="1802708"/>
    <lineage>
        <taxon>Bacteria</taxon>
        <taxon>Candidatus Yanofskyibacteriota</taxon>
    </lineage>
</organism>
<protein>
    <submittedName>
        <fullName evidence="2">Uncharacterized protein</fullName>
    </submittedName>
</protein>
<comment type="caution">
    <text evidence="2">The sequence shown here is derived from an EMBL/GenBank/DDBJ whole genome shotgun (WGS) entry which is preliminary data.</text>
</comment>
<reference evidence="2 3" key="1">
    <citation type="journal article" date="2016" name="Nat. Commun.">
        <title>Thousands of microbial genomes shed light on interconnected biogeochemical processes in an aquifer system.</title>
        <authorList>
            <person name="Anantharaman K."/>
            <person name="Brown C.T."/>
            <person name="Hug L.A."/>
            <person name="Sharon I."/>
            <person name="Castelle C.J."/>
            <person name="Probst A.J."/>
            <person name="Thomas B.C."/>
            <person name="Singh A."/>
            <person name="Wilkins M.J."/>
            <person name="Karaoz U."/>
            <person name="Brodie E.L."/>
            <person name="Williams K.H."/>
            <person name="Hubbard S.S."/>
            <person name="Banfield J.F."/>
        </authorList>
    </citation>
    <scope>NUCLEOTIDE SEQUENCE [LARGE SCALE GENOMIC DNA]</scope>
</reference>
<evidence type="ECO:0000313" key="3">
    <source>
        <dbReference type="Proteomes" id="UP000178155"/>
    </source>
</evidence>
<name>A0A1F8HAA2_9BACT</name>
<dbReference type="Proteomes" id="UP000178155">
    <property type="component" value="Unassembled WGS sequence"/>
</dbReference>
<gene>
    <name evidence="2" type="ORF">A3I39_01500</name>
</gene>